<feature type="transmembrane region" description="Helical" evidence="1">
    <location>
        <begin position="131"/>
        <end position="152"/>
    </location>
</feature>
<dbReference type="RefSeq" id="WP_242012603.1">
    <property type="nucleotide sequence ID" value="NZ_JAMYZZ010000018.1"/>
</dbReference>
<comment type="caution">
    <text evidence="2">The sequence shown here is derived from an EMBL/GenBank/DDBJ whole genome shotgun (WGS) entry which is preliminary data.</text>
</comment>
<reference evidence="2 3" key="1">
    <citation type="submission" date="2022-06" db="EMBL/GenBank/DDBJ databases">
        <title>Acetobacer genomes from food samples.</title>
        <authorList>
            <person name="Sombolestani A."/>
        </authorList>
    </citation>
    <scope>NUCLEOTIDE SEQUENCE [LARGE SCALE GENOMIC DNA]</scope>
    <source>
        <strain evidence="2 3">R-83285</strain>
    </source>
</reference>
<evidence type="ECO:0000313" key="2">
    <source>
        <dbReference type="EMBL" id="MCP1258956.1"/>
    </source>
</evidence>
<keyword evidence="1" id="KW-1133">Transmembrane helix</keyword>
<gene>
    <name evidence="2" type="ORF">NKW50_10180</name>
</gene>
<keyword evidence="1" id="KW-0472">Membrane</keyword>
<accession>A0ABT1F170</accession>
<sequence>MGMTNYVRPKQIPNRIGYLKMVAERSGEKTTGKAKIESLLLAVLSQSGPSTYVECDFGPSGIWVMATDENSLPLPGSDNFFTDEDLEGYRSSLVGFNFKQKLLIEPQKVDAFMAALPATPVIIRSVSFRPYYIAASIFAVCGLVVLQSMHVLHERNLAHLRDEARRNLLLEQQKAQAATHEGPSAGEWVKICMHNAYALPPFKDGWTLNNWECAGRTLSALWVRTGGTLADAPVGLMLNNGNSVRSHYPLLPYEKIHGAPSDATGDAKTFIALVQRSEANLSVKTADLAHDDHSKAQSAYMITFPWQGDPREIPWDFFRDISVERLGREINADAHGALQNTDYQIHVAIKDASAAAVSTESGGH</sequence>
<evidence type="ECO:0000313" key="3">
    <source>
        <dbReference type="Proteomes" id="UP001523528"/>
    </source>
</evidence>
<keyword evidence="1" id="KW-0812">Transmembrane</keyword>
<organism evidence="2 3">
    <name type="scientific">Acetobacter lambici</name>
    <dbReference type="NCBI Taxonomy" id="1332824"/>
    <lineage>
        <taxon>Bacteria</taxon>
        <taxon>Pseudomonadati</taxon>
        <taxon>Pseudomonadota</taxon>
        <taxon>Alphaproteobacteria</taxon>
        <taxon>Acetobacterales</taxon>
        <taxon>Acetobacteraceae</taxon>
        <taxon>Acetobacter</taxon>
    </lineage>
</organism>
<protein>
    <recommendedName>
        <fullName evidence="4">Type 4b pilus protein PilO2</fullName>
    </recommendedName>
</protein>
<name>A0ABT1F170_9PROT</name>
<keyword evidence="3" id="KW-1185">Reference proteome</keyword>
<evidence type="ECO:0008006" key="4">
    <source>
        <dbReference type="Google" id="ProtNLM"/>
    </source>
</evidence>
<dbReference type="Proteomes" id="UP001523528">
    <property type="component" value="Unassembled WGS sequence"/>
</dbReference>
<proteinExistence type="predicted"/>
<evidence type="ECO:0000256" key="1">
    <source>
        <dbReference type="SAM" id="Phobius"/>
    </source>
</evidence>
<dbReference type="EMBL" id="JAMYZZ010000018">
    <property type="protein sequence ID" value="MCP1258956.1"/>
    <property type="molecule type" value="Genomic_DNA"/>
</dbReference>